<name>A0A0J1CWL6_9BURK</name>
<reference evidence="6 7" key="1">
    <citation type="journal article" date="2015" name="Genome Announc.">
        <title>Draft Genome Sequence of Burkholderia sp. Strain PML1(12), an Ectomycorrhizosphere-Inhabiting Bacterium with Effective Mineral-Weathering Ability.</title>
        <authorList>
            <person name="Uroz S."/>
            <person name="Oger P."/>
        </authorList>
    </citation>
    <scope>NUCLEOTIDE SEQUENCE [LARGE SCALE GENOMIC DNA]</scope>
    <source>
        <strain evidence="7">PML1(12)</strain>
    </source>
</reference>
<dbReference type="GO" id="GO:0004497">
    <property type="term" value="F:monooxygenase activity"/>
    <property type="evidence" value="ECO:0007669"/>
    <property type="project" value="UniProtKB-KW"/>
</dbReference>
<comment type="similarity">
    <text evidence="1">Belongs to the bacterial luciferase oxidoreductase family.</text>
</comment>
<keyword evidence="7" id="KW-1185">Reference proteome</keyword>
<dbReference type="InterPro" id="IPR036661">
    <property type="entry name" value="Luciferase-like_sf"/>
</dbReference>
<dbReference type="PATRIC" id="fig|908627.4.peg.3782"/>
<evidence type="ECO:0000313" key="6">
    <source>
        <dbReference type="EMBL" id="KLU24974.1"/>
    </source>
</evidence>
<gene>
    <name evidence="6" type="ORF">EOS_16895</name>
</gene>
<feature type="domain" description="Luciferase-like" evidence="5">
    <location>
        <begin position="1"/>
        <end position="322"/>
    </location>
</feature>
<dbReference type="SUPFAM" id="SSF51679">
    <property type="entry name" value="Bacterial luciferase-like"/>
    <property type="match status" value="1"/>
</dbReference>
<dbReference type="InterPro" id="IPR050766">
    <property type="entry name" value="Bact_Lucif_Oxidored"/>
</dbReference>
<evidence type="ECO:0000313" key="7">
    <source>
        <dbReference type="Proteomes" id="UP000035963"/>
    </source>
</evidence>
<dbReference type="OrthoDB" id="7055978at2"/>
<evidence type="ECO:0000256" key="3">
    <source>
        <dbReference type="ARBA" id="ARBA00023002"/>
    </source>
</evidence>
<protein>
    <submittedName>
        <fullName evidence="6">Luciferase</fullName>
    </submittedName>
</protein>
<dbReference type="RefSeq" id="WP_047847819.1">
    <property type="nucleotide sequence ID" value="NZ_AEJF01000108.1"/>
</dbReference>
<keyword evidence="4" id="KW-0503">Monooxygenase</keyword>
<sequence length="373" mass="41408">MKLGLFGMPLHPPTRSLGDTAEENAQKVIYADEIGFDEAFFGEHTSCTTEPIASPLILLASVIRQTKRIKLGTGVIALPNHHPALVAAEVAQFDHMSQGRFIFGIGPGGLSSDMEMFDVEDTAYRTERMMESIDTILKIWSQDPPYDIQGKHWNVSLKKSVIPELGVGFMPKPFQKPHPEISMTAMSPFSGSVKVAAMRGFGAMTANFCPEYVVASHWKKYVEGCDAIGREPSGDVWRVARNLVIAESDAEARDRVMDPKGSSYYYFDYMWRILKAVDYTAVMKDDPKQPDDEVTVEQLIDSMVIYGSSQTVLDKLVAFRERVGPFGGLMMASMDGSGKNREWEWESMRRLATEVMPGLRSAATQSDKAAQPA</sequence>
<evidence type="ECO:0000256" key="2">
    <source>
        <dbReference type="ARBA" id="ARBA00022630"/>
    </source>
</evidence>
<evidence type="ECO:0000256" key="1">
    <source>
        <dbReference type="ARBA" id="ARBA00010426"/>
    </source>
</evidence>
<dbReference type="Gene3D" id="3.20.20.30">
    <property type="entry name" value="Luciferase-like domain"/>
    <property type="match status" value="1"/>
</dbReference>
<dbReference type="PANTHER" id="PTHR30137:SF16">
    <property type="entry name" value="BLL0895 PROTEIN"/>
    <property type="match status" value="1"/>
</dbReference>
<evidence type="ECO:0000259" key="5">
    <source>
        <dbReference type="Pfam" id="PF00296"/>
    </source>
</evidence>
<evidence type="ECO:0000256" key="4">
    <source>
        <dbReference type="ARBA" id="ARBA00023033"/>
    </source>
</evidence>
<proteinExistence type="inferred from homology"/>
<dbReference type="GO" id="GO:0016705">
    <property type="term" value="F:oxidoreductase activity, acting on paired donors, with incorporation or reduction of molecular oxygen"/>
    <property type="evidence" value="ECO:0007669"/>
    <property type="project" value="InterPro"/>
</dbReference>
<dbReference type="PANTHER" id="PTHR30137">
    <property type="entry name" value="LUCIFERASE-LIKE MONOOXYGENASE"/>
    <property type="match status" value="1"/>
</dbReference>
<keyword evidence="2" id="KW-0285">Flavoprotein</keyword>
<organism evidence="6 7">
    <name type="scientific">Caballeronia mineralivorans PML1(12)</name>
    <dbReference type="NCBI Taxonomy" id="908627"/>
    <lineage>
        <taxon>Bacteria</taxon>
        <taxon>Pseudomonadati</taxon>
        <taxon>Pseudomonadota</taxon>
        <taxon>Betaproteobacteria</taxon>
        <taxon>Burkholderiales</taxon>
        <taxon>Burkholderiaceae</taxon>
        <taxon>Caballeronia</taxon>
    </lineage>
</organism>
<dbReference type="EMBL" id="AEJF01000108">
    <property type="protein sequence ID" value="KLU24974.1"/>
    <property type="molecule type" value="Genomic_DNA"/>
</dbReference>
<dbReference type="Proteomes" id="UP000035963">
    <property type="component" value="Unassembled WGS sequence"/>
</dbReference>
<comment type="caution">
    <text evidence="6">The sequence shown here is derived from an EMBL/GenBank/DDBJ whole genome shotgun (WGS) entry which is preliminary data.</text>
</comment>
<dbReference type="Pfam" id="PF00296">
    <property type="entry name" value="Bac_luciferase"/>
    <property type="match status" value="1"/>
</dbReference>
<dbReference type="GO" id="GO:0005829">
    <property type="term" value="C:cytosol"/>
    <property type="evidence" value="ECO:0007669"/>
    <property type="project" value="TreeGrafter"/>
</dbReference>
<dbReference type="AlphaFoldDB" id="A0A0J1CWL6"/>
<dbReference type="InterPro" id="IPR011251">
    <property type="entry name" value="Luciferase-like_dom"/>
</dbReference>
<accession>A0A0J1CWL6</accession>
<keyword evidence="3" id="KW-0560">Oxidoreductase</keyword>